<dbReference type="GO" id="GO:0016263">
    <property type="term" value="F:glycoprotein-N-acetylgalactosamine 3-beta-galactosyltransferase activity"/>
    <property type="evidence" value="ECO:0007669"/>
    <property type="project" value="UniProtKB-EC"/>
</dbReference>
<name>A0A8S4NCU5_OWEFU</name>
<evidence type="ECO:0000256" key="10">
    <source>
        <dbReference type="ARBA" id="ARBA00022723"/>
    </source>
</evidence>
<dbReference type="FunFam" id="3.90.550.50:FF:000017">
    <property type="entry name" value="Glycoprotein-N-acetylgalactosamine 3-beta-galactosyltransferase 1"/>
    <property type="match status" value="1"/>
</dbReference>
<evidence type="ECO:0000259" key="21">
    <source>
        <dbReference type="Pfam" id="PF02434"/>
    </source>
</evidence>
<dbReference type="GO" id="GO:0000166">
    <property type="term" value="F:nucleotide binding"/>
    <property type="evidence" value="ECO:0007669"/>
    <property type="project" value="UniProtKB-KW"/>
</dbReference>
<evidence type="ECO:0000256" key="15">
    <source>
        <dbReference type="ARBA" id="ARBA00023157"/>
    </source>
</evidence>
<dbReference type="InterPro" id="IPR026050">
    <property type="entry name" value="C1GALT1/C1GALT1_chp1"/>
</dbReference>
<evidence type="ECO:0000256" key="13">
    <source>
        <dbReference type="ARBA" id="ARBA00022989"/>
    </source>
</evidence>
<keyword evidence="15" id="KW-1015">Disulfide bond</keyword>
<comment type="similarity">
    <text evidence="4">Belongs to the glycosyltransferase 31 family. Beta3-Gal-T subfamily.</text>
</comment>
<evidence type="ECO:0000256" key="4">
    <source>
        <dbReference type="ARBA" id="ARBA00006462"/>
    </source>
</evidence>
<proteinExistence type="inferred from homology"/>
<dbReference type="AlphaFoldDB" id="A0A8S4NCU5"/>
<accession>A0A8S4NCU5</accession>
<evidence type="ECO:0000256" key="9">
    <source>
        <dbReference type="ARBA" id="ARBA00022692"/>
    </source>
</evidence>
<evidence type="ECO:0000256" key="8">
    <source>
        <dbReference type="ARBA" id="ARBA00022679"/>
    </source>
</evidence>
<keyword evidence="16" id="KW-0325">Glycoprotein</keyword>
<keyword evidence="23" id="KW-1185">Reference proteome</keyword>
<keyword evidence="9 20" id="KW-0812">Transmembrane</keyword>
<organism evidence="22 23">
    <name type="scientific">Owenia fusiformis</name>
    <name type="common">Polychaete worm</name>
    <dbReference type="NCBI Taxonomy" id="6347"/>
    <lineage>
        <taxon>Eukaryota</taxon>
        <taxon>Metazoa</taxon>
        <taxon>Spiralia</taxon>
        <taxon>Lophotrochozoa</taxon>
        <taxon>Annelida</taxon>
        <taxon>Polychaeta</taxon>
        <taxon>Sedentaria</taxon>
        <taxon>Canalipalpata</taxon>
        <taxon>Sabellida</taxon>
        <taxon>Oweniida</taxon>
        <taxon>Oweniidae</taxon>
        <taxon>Owenia</taxon>
    </lineage>
</organism>
<evidence type="ECO:0000256" key="6">
    <source>
        <dbReference type="ARBA" id="ARBA00012557"/>
    </source>
</evidence>
<evidence type="ECO:0000256" key="3">
    <source>
        <dbReference type="ARBA" id="ARBA00004922"/>
    </source>
</evidence>
<dbReference type="PANTHER" id="PTHR23033:SF14">
    <property type="entry name" value="GLYCOPROTEIN-N-ACETYLGALACTOSAMINE 3-BETA-GALACTOSYLTRANSFERASE 1-RELATED"/>
    <property type="match status" value="1"/>
</dbReference>
<evidence type="ECO:0000256" key="19">
    <source>
        <dbReference type="ARBA" id="ARBA00059245"/>
    </source>
</evidence>
<comment type="pathway">
    <text evidence="3">Protein modification; protein glycosylation.</text>
</comment>
<comment type="function">
    <text evidence="19">Glycosyltransferase that generates the core 1 O-glycan Gal-beta1-3GalNAc-alpha1-Ser/Thr (T antigen), which is a precursor for many extended O-glycans in glycoproteins.</text>
</comment>
<keyword evidence="11" id="KW-0547">Nucleotide-binding</keyword>
<keyword evidence="13 20" id="KW-1133">Transmembrane helix</keyword>
<keyword evidence="10" id="KW-0479">Metal-binding</keyword>
<feature type="transmembrane region" description="Helical" evidence="20">
    <location>
        <begin position="6"/>
        <end position="33"/>
    </location>
</feature>
<keyword evidence="14 20" id="KW-0472">Membrane</keyword>
<feature type="domain" description="Fringe-like glycosyltransferase" evidence="21">
    <location>
        <begin position="111"/>
        <end position="272"/>
    </location>
</feature>
<evidence type="ECO:0000313" key="23">
    <source>
        <dbReference type="Proteomes" id="UP000749559"/>
    </source>
</evidence>
<sequence length="370" mass="42390">MIKQYILAIYFILGLTVGLIISYIAANFGNIVLDPTIRNKLRRSEVGQAARFSLHNGTRSRISFRNPQSHEEIDSIKGPERPFSFNDGHRHHDNITSAETLYKTVRVLCWIMTSPQNLKSKAQHVRATWAKRCNIIIFISSETNNDFPTVGVNTTEGREHLTAKTMQSFKYCWDNYKDQADWFLKADDDTFVIVENLRYLLSAYKRTDPIFFGHKFKTNVKQGYFSGGGGYVLSHEALKRFAEKGLQNATHCPPDGGSEDVQMGRCMEYLGVVAGDSRDAMGRSRFHCFTPQDHLNGFYPDWYYKYDAYGAKDGPGNMSDYAISFHYVDPKMMYHLEFFTYHLRPYGIITGSQDLNAKTSLKIDNPIHET</sequence>
<evidence type="ECO:0000256" key="5">
    <source>
        <dbReference type="ARBA" id="ARBA00011748"/>
    </source>
</evidence>
<reference evidence="22" key="1">
    <citation type="submission" date="2022-03" db="EMBL/GenBank/DDBJ databases">
        <authorList>
            <person name="Martin C."/>
        </authorList>
    </citation>
    <scope>NUCLEOTIDE SEQUENCE</scope>
</reference>
<evidence type="ECO:0000313" key="22">
    <source>
        <dbReference type="EMBL" id="CAH1779362.1"/>
    </source>
</evidence>
<dbReference type="Proteomes" id="UP000749559">
    <property type="component" value="Unassembled WGS sequence"/>
</dbReference>
<evidence type="ECO:0000256" key="17">
    <source>
        <dbReference type="ARBA" id="ARBA00023211"/>
    </source>
</evidence>
<dbReference type="GO" id="GO:0030145">
    <property type="term" value="F:manganese ion binding"/>
    <property type="evidence" value="ECO:0007669"/>
    <property type="project" value="UniProtKB-ARBA"/>
</dbReference>
<comment type="subcellular location">
    <subcellularLocation>
        <location evidence="2">Membrane</location>
        <topology evidence="2">Single-pass type II membrane protein</topology>
    </subcellularLocation>
</comment>
<evidence type="ECO:0000256" key="11">
    <source>
        <dbReference type="ARBA" id="ARBA00022741"/>
    </source>
</evidence>
<evidence type="ECO:0000256" key="18">
    <source>
        <dbReference type="ARBA" id="ARBA00040898"/>
    </source>
</evidence>
<evidence type="ECO:0000256" key="7">
    <source>
        <dbReference type="ARBA" id="ARBA00022676"/>
    </source>
</evidence>
<protein>
    <recommendedName>
        <fullName evidence="18">Glycoprotein-N-acetylgalactosamine 3-beta-galactosyltransferase 1</fullName>
        <ecNumber evidence="6">2.4.1.122</ecNumber>
    </recommendedName>
</protein>
<comment type="caution">
    <text evidence="22">The sequence shown here is derived from an EMBL/GenBank/DDBJ whole genome shotgun (WGS) entry which is preliminary data.</text>
</comment>
<dbReference type="OrthoDB" id="414175at2759"/>
<comment type="cofactor">
    <cofactor evidence="1">
        <name>Mn(2+)</name>
        <dbReference type="ChEBI" id="CHEBI:29035"/>
    </cofactor>
</comment>
<keyword evidence="17" id="KW-0464">Manganese</keyword>
<keyword evidence="8" id="KW-0808">Transferase</keyword>
<dbReference type="Gene3D" id="3.90.550.50">
    <property type="match status" value="1"/>
</dbReference>
<dbReference type="InterPro" id="IPR003378">
    <property type="entry name" value="Fringe-like_glycosylTrfase"/>
</dbReference>
<evidence type="ECO:0000256" key="16">
    <source>
        <dbReference type="ARBA" id="ARBA00023180"/>
    </source>
</evidence>
<evidence type="ECO:0000256" key="20">
    <source>
        <dbReference type="SAM" id="Phobius"/>
    </source>
</evidence>
<evidence type="ECO:0000256" key="1">
    <source>
        <dbReference type="ARBA" id="ARBA00001936"/>
    </source>
</evidence>
<dbReference type="Pfam" id="PF02434">
    <property type="entry name" value="Fringe"/>
    <property type="match status" value="1"/>
</dbReference>
<dbReference type="EC" id="2.4.1.122" evidence="6"/>
<dbReference type="EMBL" id="CAIIXF020000003">
    <property type="protein sequence ID" value="CAH1779362.1"/>
    <property type="molecule type" value="Genomic_DNA"/>
</dbReference>
<comment type="subunit">
    <text evidence="5">Homodimer; disulfide-linked.</text>
</comment>
<dbReference type="PANTHER" id="PTHR23033">
    <property type="entry name" value="BETA1,3-GALACTOSYLTRANSFERASE"/>
    <property type="match status" value="1"/>
</dbReference>
<evidence type="ECO:0000256" key="14">
    <source>
        <dbReference type="ARBA" id="ARBA00023136"/>
    </source>
</evidence>
<evidence type="ECO:0000256" key="2">
    <source>
        <dbReference type="ARBA" id="ARBA00004606"/>
    </source>
</evidence>
<gene>
    <name evidence="22" type="ORF">OFUS_LOCUS6177</name>
</gene>
<evidence type="ECO:0000256" key="12">
    <source>
        <dbReference type="ARBA" id="ARBA00022968"/>
    </source>
</evidence>
<keyword evidence="7" id="KW-0328">Glycosyltransferase</keyword>
<keyword evidence="12" id="KW-0735">Signal-anchor</keyword>
<dbReference type="GO" id="GO:0016020">
    <property type="term" value="C:membrane"/>
    <property type="evidence" value="ECO:0007669"/>
    <property type="project" value="UniProtKB-SubCell"/>
</dbReference>